<dbReference type="PANTHER" id="PTHR37305">
    <property type="entry name" value="INTEGRAL MEMBRANE PROTEIN-RELATED"/>
    <property type="match status" value="1"/>
</dbReference>
<keyword evidence="1" id="KW-0812">Transmembrane</keyword>
<dbReference type="Proteomes" id="UP000587462">
    <property type="component" value="Unassembled WGS sequence"/>
</dbReference>
<feature type="transmembrane region" description="Helical" evidence="1">
    <location>
        <begin position="158"/>
        <end position="182"/>
    </location>
</feature>
<comment type="caution">
    <text evidence="2">The sequence shown here is derived from an EMBL/GenBank/DDBJ whole genome shotgun (WGS) entry which is preliminary data.</text>
</comment>
<evidence type="ECO:0000313" key="2">
    <source>
        <dbReference type="EMBL" id="NVK77389.1"/>
    </source>
</evidence>
<feature type="transmembrane region" description="Helical" evidence="1">
    <location>
        <begin position="105"/>
        <end position="138"/>
    </location>
</feature>
<feature type="transmembrane region" description="Helical" evidence="1">
    <location>
        <begin position="20"/>
        <end position="37"/>
    </location>
</feature>
<evidence type="ECO:0000256" key="1">
    <source>
        <dbReference type="SAM" id="Phobius"/>
    </source>
</evidence>
<accession>A0A7Y7B1Q4</accession>
<organism evidence="2 3">
    <name type="scientific">Streptomyces morookaense</name>
    <name type="common">Streptoverticillium morookaense</name>
    <dbReference type="NCBI Taxonomy" id="1970"/>
    <lineage>
        <taxon>Bacteria</taxon>
        <taxon>Bacillati</taxon>
        <taxon>Actinomycetota</taxon>
        <taxon>Actinomycetes</taxon>
        <taxon>Kitasatosporales</taxon>
        <taxon>Streptomycetaceae</taxon>
        <taxon>Streptomyces</taxon>
    </lineage>
</organism>
<keyword evidence="1" id="KW-1133">Transmembrane helix</keyword>
<dbReference type="RefSeq" id="WP_171079181.1">
    <property type="nucleotide sequence ID" value="NZ_BNBU01000003.1"/>
</dbReference>
<sequence length="268" mass="28209">MRTVCLWELEKLVAQWRVRAVLAVCLLAPFAFVLALRSQSAVPSDTLFGRWVHDSGYAVPLVVLGFAGQWAFPLLTCLVAGDIFASEDHHGTWQTILTRSRSRAVLFGGKVLASGIFALVAVALAGAAALAAGVLLVGHQPLVVLDGSSLASGRAAELAVWAWLTALPPVLGFTALGVLFSVAARHSAAGILGPVVVGLLMQLSSYVNGVDIVRRALLTTPFDAWHGLATARPYHGPLVEGCAVSAGYVLVCLAAAYVLFRRRDFGKG</sequence>
<dbReference type="AlphaFoldDB" id="A0A7Y7B1Q4"/>
<feature type="transmembrane region" description="Helical" evidence="1">
    <location>
        <begin position="238"/>
        <end position="260"/>
    </location>
</feature>
<reference evidence="2 3" key="1">
    <citation type="submission" date="2020-04" db="EMBL/GenBank/DDBJ databases">
        <title>Draft Genome Sequence of Streptomyces morookaense DSM 40503, an 8-azaguanine-producing strain.</title>
        <authorList>
            <person name="Qi J."/>
            <person name="Gao J.-M."/>
        </authorList>
    </citation>
    <scope>NUCLEOTIDE SEQUENCE [LARGE SCALE GENOMIC DNA]</scope>
    <source>
        <strain evidence="2 3">DSM 40503</strain>
    </source>
</reference>
<feature type="transmembrane region" description="Helical" evidence="1">
    <location>
        <begin position="57"/>
        <end position="84"/>
    </location>
</feature>
<dbReference type="Pfam" id="PF12730">
    <property type="entry name" value="ABC2_membrane_4"/>
    <property type="match status" value="1"/>
</dbReference>
<name>A0A7Y7B1Q4_STRMO</name>
<protein>
    <submittedName>
        <fullName evidence="2">ABC transporter permease</fullName>
    </submittedName>
</protein>
<evidence type="ECO:0000313" key="3">
    <source>
        <dbReference type="Proteomes" id="UP000587462"/>
    </source>
</evidence>
<keyword evidence="3" id="KW-1185">Reference proteome</keyword>
<gene>
    <name evidence="2" type="ORF">HG542_06905</name>
</gene>
<keyword evidence="1" id="KW-0472">Membrane</keyword>
<proteinExistence type="predicted"/>
<feature type="transmembrane region" description="Helical" evidence="1">
    <location>
        <begin position="189"/>
        <end position="207"/>
    </location>
</feature>
<dbReference type="PANTHER" id="PTHR37305:SF1">
    <property type="entry name" value="MEMBRANE PROTEIN"/>
    <property type="match status" value="1"/>
</dbReference>
<dbReference type="EMBL" id="JABBXF010000012">
    <property type="protein sequence ID" value="NVK77389.1"/>
    <property type="molecule type" value="Genomic_DNA"/>
</dbReference>